<dbReference type="RefSeq" id="WP_279694013.1">
    <property type="nucleotide sequence ID" value="NZ_JAOEEO010000001.1"/>
</dbReference>
<dbReference type="EMBL" id="JAOEEO010000001">
    <property type="protein sequence ID" value="MDH0562069.1"/>
    <property type="molecule type" value="Genomic_DNA"/>
</dbReference>
<sequence>MKNHHSDRPVVFIAGATGAIGYKLCLILKQKGFTVYGMTRSVDKARFLQAIDVEPRIADIFDAERIKEIISEVAPDVVIHQLTDLPYGLQPEFMQQARIRNAKIRKIGTDNLVQAVTNKACKLIVQSIAFACVPDQSYYNEQAALDLNSANPISRLNAESIDGLEKQIQSSGLNHVILRYGKLYGEATGCTAADFCKIHVDAAAHAAYLAIEKGQGIYQIVEDEQLYLNEKAKRELGFNPDYRFYMG</sequence>
<dbReference type="AlphaFoldDB" id="A0AA42I3Z4"/>
<evidence type="ECO:0000313" key="2">
    <source>
        <dbReference type="EMBL" id="MDH0562069.1"/>
    </source>
</evidence>
<dbReference type="PANTHER" id="PTHR48079:SF6">
    <property type="entry name" value="NAD(P)-BINDING DOMAIN-CONTAINING PROTEIN-RELATED"/>
    <property type="match status" value="1"/>
</dbReference>
<dbReference type="SUPFAM" id="SSF51735">
    <property type="entry name" value="NAD(P)-binding Rossmann-fold domains"/>
    <property type="match status" value="1"/>
</dbReference>
<dbReference type="InterPro" id="IPR001509">
    <property type="entry name" value="Epimerase_deHydtase"/>
</dbReference>
<dbReference type="PANTHER" id="PTHR48079">
    <property type="entry name" value="PROTEIN YEEZ"/>
    <property type="match status" value="1"/>
</dbReference>
<reference evidence="2" key="1">
    <citation type="submission" date="2022-09" db="EMBL/GenBank/DDBJ databases">
        <title>Intensive care unit water sources are persistently colonized with multi-drug resistant bacteria and are the site of extensive horizontal gene transfer of antibiotic resistance genes.</title>
        <authorList>
            <person name="Diorio-Toth L."/>
        </authorList>
    </citation>
    <scope>NUCLEOTIDE SEQUENCE</scope>
    <source>
        <strain evidence="2">GD04005</strain>
    </source>
</reference>
<evidence type="ECO:0000259" key="1">
    <source>
        <dbReference type="Pfam" id="PF01370"/>
    </source>
</evidence>
<accession>A0AA42I3Z4</accession>
<comment type="caution">
    <text evidence="2">The sequence shown here is derived from an EMBL/GenBank/DDBJ whole genome shotgun (WGS) entry which is preliminary data.</text>
</comment>
<dbReference type="InterPro" id="IPR036291">
    <property type="entry name" value="NAD(P)-bd_dom_sf"/>
</dbReference>
<protein>
    <submittedName>
        <fullName evidence="2">NAD(P)-dependent oxidoreductase</fullName>
    </submittedName>
</protein>
<organism evidence="2 3">
    <name type="scientific">Acinetobacter courvalinii</name>
    <dbReference type="NCBI Taxonomy" id="280147"/>
    <lineage>
        <taxon>Bacteria</taxon>
        <taxon>Pseudomonadati</taxon>
        <taxon>Pseudomonadota</taxon>
        <taxon>Gammaproteobacteria</taxon>
        <taxon>Moraxellales</taxon>
        <taxon>Moraxellaceae</taxon>
        <taxon>Acinetobacter</taxon>
    </lineage>
</organism>
<proteinExistence type="predicted"/>
<dbReference type="GO" id="GO:0005737">
    <property type="term" value="C:cytoplasm"/>
    <property type="evidence" value="ECO:0007669"/>
    <property type="project" value="TreeGrafter"/>
</dbReference>
<feature type="domain" description="NAD-dependent epimerase/dehydratase" evidence="1">
    <location>
        <begin position="11"/>
        <end position="238"/>
    </location>
</feature>
<dbReference type="InterPro" id="IPR051783">
    <property type="entry name" value="NAD(P)-dependent_oxidoreduct"/>
</dbReference>
<dbReference type="Proteomes" id="UP001159329">
    <property type="component" value="Unassembled WGS sequence"/>
</dbReference>
<name>A0AA42I3Z4_9GAMM</name>
<dbReference type="Gene3D" id="3.40.50.720">
    <property type="entry name" value="NAD(P)-binding Rossmann-like Domain"/>
    <property type="match status" value="1"/>
</dbReference>
<evidence type="ECO:0000313" key="3">
    <source>
        <dbReference type="Proteomes" id="UP001159329"/>
    </source>
</evidence>
<dbReference type="Pfam" id="PF01370">
    <property type="entry name" value="Epimerase"/>
    <property type="match status" value="1"/>
</dbReference>
<gene>
    <name evidence="2" type="ORF">N7644_00025</name>
</gene>
<dbReference type="GO" id="GO:0004029">
    <property type="term" value="F:aldehyde dehydrogenase (NAD+) activity"/>
    <property type="evidence" value="ECO:0007669"/>
    <property type="project" value="TreeGrafter"/>
</dbReference>